<keyword evidence="16" id="KW-0520">NAD</keyword>
<evidence type="ECO:0000256" key="19">
    <source>
        <dbReference type="ARBA" id="ARBA00074013"/>
    </source>
</evidence>
<keyword evidence="25" id="KW-1185">Reference proteome</keyword>
<proteinExistence type="inferred from homology"/>
<evidence type="ECO:0000256" key="18">
    <source>
        <dbReference type="ARBA" id="ARBA00023242"/>
    </source>
</evidence>
<dbReference type="EMBL" id="JBICCN010000042">
    <property type="protein sequence ID" value="KAL3099047.1"/>
    <property type="molecule type" value="Genomic_DNA"/>
</dbReference>
<dbReference type="SUPFAM" id="SSF88802">
    <property type="entry name" value="Pre-PUA domain"/>
    <property type="match status" value="1"/>
</dbReference>
<keyword evidence="13" id="KW-0547">Nucleotide-binding</keyword>
<keyword evidence="12" id="KW-0548">Nucleotidyltransferase</keyword>
<comment type="subcellular location">
    <subcellularLocation>
        <location evidence="3">Mitochondrion</location>
    </subcellularLocation>
    <subcellularLocation>
        <location evidence="4">Nucleus</location>
        <location evidence="4">Nucleolus</location>
    </subcellularLocation>
</comment>
<dbReference type="GO" id="GO:0005524">
    <property type="term" value="F:ATP binding"/>
    <property type="evidence" value="ECO:0007669"/>
    <property type="project" value="UniProtKB-KW"/>
</dbReference>
<evidence type="ECO:0000256" key="8">
    <source>
        <dbReference type="ARBA" id="ARBA00018162"/>
    </source>
</evidence>
<evidence type="ECO:0000256" key="13">
    <source>
        <dbReference type="ARBA" id="ARBA00022741"/>
    </source>
</evidence>
<dbReference type="Pfam" id="PF17833">
    <property type="entry name" value="pre-PUA_NIP7"/>
    <property type="match status" value="1"/>
</dbReference>
<dbReference type="GO" id="GO:0070566">
    <property type="term" value="F:adenylyltransferase activity"/>
    <property type="evidence" value="ECO:0007669"/>
    <property type="project" value="UniProtKB-ARBA"/>
</dbReference>
<dbReference type="Gene3D" id="3.10.450.220">
    <property type="match status" value="1"/>
</dbReference>
<dbReference type="Proteomes" id="UP001620645">
    <property type="component" value="Unassembled WGS sequence"/>
</dbReference>
<comment type="caution">
    <text evidence="24">The sequence shown here is derived from an EMBL/GenBank/DDBJ whole genome shotgun (WGS) entry which is preliminary data.</text>
</comment>
<evidence type="ECO:0000256" key="2">
    <source>
        <dbReference type="ARBA" id="ARBA00004087"/>
    </source>
</evidence>
<evidence type="ECO:0000256" key="21">
    <source>
        <dbReference type="ARBA" id="ARBA00079369"/>
    </source>
</evidence>
<evidence type="ECO:0000313" key="25">
    <source>
        <dbReference type="Proteomes" id="UP001620645"/>
    </source>
</evidence>
<dbReference type="PANTHER" id="PTHR12039:SF0">
    <property type="entry name" value="NICOTINAMIDE-NUCLEOTIDE ADENYLYLTRANSFERASE"/>
    <property type="match status" value="1"/>
</dbReference>
<dbReference type="FunFam" id="2.30.130.10:FF:000002">
    <property type="entry name" value="60S ribosome subunit biogenesis protein NIP7 homolog"/>
    <property type="match status" value="1"/>
</dbReference>
<protein>
    <recommendedName>
        <fullName evidence="8">60S ribosome subunit biogenesis protein NIP7 homolog</fullName>
    </recommendedName>
    <alternativeName>
        <fullName evidence="20">Nicotinamide-nucleotide adenylyltransferase 3</fullName>
    </alternativeName>
    <alternativeName>
        <fullName evidence="19">Nicotinamide/nicotinic acid mononucleotide adenylyltransferase 3</fullName>
    </alternativeName>
    <alternativeName>
        <fullName evidence="21">Nicotinate-nucleotide adenylyltransferase 3</fullName>
    </alternativeName>
</protein>
<dbReference type="NCBIfam" id="TIGR00482">
    <property type="entry name" value="nicotinate (nicotinamide) nucleotide adenylyltransferase"/>
    <property type="match status" value="1"/>
</dbReference>
<evidence type="ECO:0000256" key="16">
    <source>
        <dbReference type="ARBA" id="ARBA00023027"/>
    </source>
</evidence>
<evidence type="ECO:0000256" key="20">
    <source>
        <dbReference type="ARBA" id="ARBA00075132"/>
    </source>
</evidence>
<dbReference type="GO" id="GO:0042254">
    <property type="term" value="P:ribosome biogenesis"/>
    <property type="evidence" value="ECO:0007669"/>
    <property type="project" value="UniProtKB-KW"/>
</dbReference>
<dbReference type="CDD" id="cd21146">
    <property type="entry name" value="Nip7_N_euk"/>
    <property type="match status" value="1"/>
</dbReference>
<evidence type="ECO:0000256" key="5">
    <source>
        <dbReference type="ARBA" id="ARBA00004790"/>
    </source>
</evidence>
<evidence type="ECO:0000256" key="12">
    <source>
        <dbReference type="ARBA" id="ARBA00022695"/>
    </source>
</evidence>
<evidence type="ECO:0000256" key="22">
    <source>
        <dbReference type="ARBA" id="ARBA00093425"/>
    </source>
</evidence>
<keyword evidence="10" id="KW-0662">Pyridine nucleotide biosynthesis</keyword>
<evidence type="ECO:0000256" key="15">
    <source>
        <dbReference type="ARBA" id="ARBA00022884"/>
    </source>
</evidence>
<dbReference type="FunFam" id="3.40.50.620:FF:000221">
    <property type="entry name" value="Nicotinamide/nicotinic acid mononucleotide adenylyltransferase 3"/>
    <property type="match status" value="1"/>
</dbReference>
<sequence length="452" mass="51304">MNAKSLGGSRVVLLLCGSFNPPTFLHLRMFERARDFLQQNCNCRVLEGLMSPVSDHFRKPDLASSMHRVRMAQLATESSDWIRADGWESAQPGWTRTLEVLRHHRQELRRKYSDEQLRLIMLCGGDTVDSFVREEPCSPDGRLWQVSHLQEIFEQFGLIVIQRAGANARDTLNSPDLHFLQQLIANAAIIEDATFPNAMASSRLRAALRHGQSIRYCTPDAVVQYIQEHRLYQQPDGLNNNSINNNNCVQQEKQHQQKDANKTDIVGDGKMRPLTDEETEMLNNKLSNYIGRDNIRLLLEREDGAYAFRVHKDRVYYCSEQLARQAACVTRKKLFSVGTCLGKFTHSGKRFFLHITALDYLAPYAGGRVWLKPQAEQQFLYGNNVVKSGVSRMSDGVEANKGVIVYNMSDIPLGFGIVAKNTSDCRRADPTALVLLHQSDLGEYIRNEAMLT</sequence>
<reference evidence="24 25" key="1">
    <citation type="submission" date="2024-10" db="EMBL/GenBank/DDBJ databases">
        <authorList>
            <person name="Kim D."/>
        </authorList>
    </citation>
    <scope>NUCLEOTIDE SEQUENCE [LARGE SCALE GENOMIC DNA]</scope>
    <source>
        <strain evidence="24">Taebaek</strain>
    </source>
</reference>
<feature type="domain" description="PUA" evidence="23">
    <location>
        <begin position="367"/>
        <end position="442"/>
    </location>
</feature>
<dbReference type="SUPFAM" id="SSF52374">
    <property type="entry name" value="Nucleotidylyl transferase"/>
    <property type="match status" value="1"/>
</dbReference>
<keyword evidence="11" id="KW-0808">Transferase</keyword>
<evidence type="ECO:0000313" key="24">
    <source>
        <dbReference type="EMBL" id="KAL3099047.1"/>
    </source>
</evidence>
<accession>A0ABD2K815</accession>
<dbReference type="CDD" id="cd21151">
    <property type="entry name" value="PUA_Nip7-like"/>
    <property type="match status" value="1"/>
</dbReference>
<keyword evidence="15" id="KW-0694">RNA-binding</keyword>
<dbReference type="Pfam" id="PF03657">
    <property type="entry name" value="UPF0113"/>
    <property type="match status" value="1"/>
</dbReference>
<comment type="similarity">
    <text evidence="6">Belongs to the NIP7 family.</text>
</comment>
<comment type="function">
    <text evidence="2">Required for proper 34S pre-rRNA processing and 60S ribosome subunit assembly.</text>
</comment>
<keyword evidence="18" id="KW-0539">Nucleus</keyword>
<keyword evidence="9" id="KW-0690">Ribosome biogenesis</keyword>
<dbReference type="InterPro" id="IPR055359">
    <property type="entry name" value="Nip7_N_euk"/>
</dbReference>
<dbReference type="PANTHER" id="PTHR12039">
    <property type="entry name" value="NICOTINAMIDE MONONUCLEOTIDE ADENYLYLTRANSFERASE"/>
    <property type="match status" value="1"/>
</dbReference>
<dbReference type="SMART" id="SM00359">
    <property type="entry name" value="PUA"/>
    <property type="match status" value="1"/>
</dbReference>
<comment type="function">
    <text evidence="22">Catalyzes the formation of NAD(+) from nicotinamide mononucleotide (NMN) and ATP. Can also use the deamidated form; nicotinic acid mononucleotide (NaMN) as substrate with the same efficiency. Can use triazofurin monophosphate (TrMP) as substrate. Can also use GTP and ITP as nucleotide donors. Also catalyzes the reverse reaction, i.e. the pyrophosphorolytic cleavage of NAD(+). For the pyrophosphorolytic activity, can use NAD(+), NADH, NaAD, nicotinic acid adenine dinucleotide phosphate (NHD), nicotinamide guanine dinucleotide (NGD) as substrates. Fails to cleave phosphorylated dinucleotides NADP(+), NADPH and NaADP(+). Protects against axonal degeneration following injury. May be involved in the maintenance of axonal integrity. Also functions as a stress-response chaperone protein that prevents toxic aggregation of proteins; this function may be independent of its NAD(+) synthesis activity.</text>
</comment>
<dbReference type="AlphaFoldDB" id="A0ABD2K815"/>
<evidence type="ECO:0000256" key="14">
    <source>
        <dbReference type="ARBA" id="ARBA00022840"/>
    </source>
</evidence>
<dbReference type="InterPro" id="IPR004821">
    <property type="entry name" value="Cyt_trans-like"/>
</dbReference>
<evidence type="ECO:0000256" key="10">
    <source>
        <dbReference type="ARBA" id="ARBA00022642"/>
    </source>
</evidence>
<dbReference type="InterPro" id="IPR005155">
    <property type="entry name" value="UPF0113_PUA"/>
</dbReference>
<keyword evidence="17" id="KW-0496">Mitochondrion</keyword>
<dbReference type="InterPro" id="IPR040598">
    <property type="entry name" value="NIP7_N"/>
</dbReference>
<dbReference type="Gene3D" id="3.40.50.620">
    <property type="entry name" value="HUPs"/>
    <property type="match status" value="1"/>
</dbReference>
<dbReference type="GO" id="GO:0005730">
    <property type="term" value="C:nucleolus"/>
    <property type="evidence" value="ECO:0007669"/>
    <property type="project" value="UniProtKB-SubCell"/>
</dbReference>
<evidence type="ECO:0000256" key="17">
    <source>
        <dbReference type="ARBA" id="ARBA00023128"/>
    </source>
</evidence>
<comment type="pathway">
    <text evidence="5">Cofactor biosynthesis; NAD(+) biosynthesis.</text>
</comment>
<name>A0ABD2K815_HETSC</name>
<gene>
    <name evidence="24" type="ORF">niasHS_001035</name>
</gene>
<dbReference type="InterPro" id="IPR036974">
    <property type="entry name" value="PUA_sf"/>
</dbReference>
<comment type="cofactor">
    <cofactor evidence="1">
        <name>Mg(2+)</name>
        <dbReference type="ChEBI" id="CHEBI:18420"/>
    </cofactor>
</comment>
<evidence type="ECO:0000256" key="1">
    <source>
        <dbReference type="ARBA" id="ARBA00001946"/>
    </source>
</evidence>
<organism evidence="24 25">
    <name type="scientific">Heterodera schachtii</name>
    <name type="common">Sugarbeet cyst nematode worm</name>
    <name type="synonym">Tylenchus schachtii</name>
    <dbReference type="NCBI Taxonomy" id="97005"/>
    <lineage>
        <taxon>Eukaryota</taxon>
        <taxon>Metazoa</taxon>
        <taxon>Ecdysozoa</taxon>
        <taxon>Nematoda</taxon>
        <taxon>Chromadorea</taxon>
        <taxon>Rhabditida</taxon>
        <taxon>Tylenchina</taxon>
        <taxon>Tylenchomorpha</taxon>
        <taxon>Tylenchoidea</taxon>
        <taxon>Heteroderidae</taxon>
        <taxon>Heteroderinae</taxon>
        <taxon>Heterodera</taxon>
    </lineage>
</organism>
<dbReference type="FunFam" id="3.10.450.220:FF:000001">
    <property type="entry name" value="60S ribosome subunit biogenesis protein NIP7 homolog"/>
    <property type="match status" value="1"/>
</dbReference>
<dbReference type="InterPro" id="IPR014729">
    <property type="entry name" value="Rossmann-like_a/b/a_fold"/>
</dbReference>
<dbReference type="GO" id="GO:0005759">
    <property type="term" value="C:mitochondrial matrix"/>
    <property type="evidence" value="ECO:0007669"/>
    <property type="project" value="UniProtKB-ARBA"/>
</dbReference>
<dbReference type="GO" id="GO:0019363">
    <property type="term" value="P:pyridine nucleotide biosynthetic process"/>
    <property type="evidence" value="ECO:0007669"/>
    <property type="project" value="UniProtKB-KW"/>
</dbReference>
<dbReference type="Pfam" id="PF01467">
    <property type="entry name" value="CTP_transf_like"/>
    <property type="match status" value="1"/>
</dbReference>
<evidence type="ECO:0000256" key="4">
    <source>
        <dbReference type="ARBA" id="ARBA00004604"/>
    </source>
</evidence>
<dbReference type="PROSITE" id="PS50890">
    <property type="entry name" value="PUA"/>
    <property type="match status" value="1"/>
</dbReference>
<evidence type="ECO:0000256" key="9">
    <source>
        <dbReference type="ARBA" id="ARBA00022517"/>
    </source>
</evidence>
<dbReference type="InterPro" id="IPR015947">
    <property type="entry name" value="PUA-like_sf"/>
</dbReference>
<dbReference type="GO" id="GO:0003723">
    <property type="term" value="F:RNA binding"/>
    <property type="evidence" value="ECO:0007669"/>
    <property type="project" value="UniProtKB-KW"/>
</dbReference>
<evidence type="ECO:0000256" key="6">
    <source>
        <dbReference type="ARBA" id="ARBA00009895"/>
    </source>
</evidence>
<evidence type="ECO:0000256" key="3">
    <source>
        <dbReference type="ARBA" id="ARBA00004173"/>
    </source>
</evidence>
<dbReference type="InterPro" id="IPR051182">
    <property type="entry name" value="Euk_NMN_adenylyltrnsfrase"/>
</dbReference>
<dbReference type="Gene3D" id="2.30.130.10">
    <property type="entry name" value="PUA domain"/>
    <property type="match status" value="1"/>
</dbReference>
<comment type="subunit">
    <text evidence="7">Homotetramer.</text>
</comment>
<dbReference type="InterPro" id="IPR005248">
    <property type="entry name" value="NadD/NMNAT"/>
</dbReference>
<evidence type="ECO:0000256" key="11">
    <source>
        <dbReference type="ARBA" id="ARBA00022679"/>
    </source>
</evidence>
<evidence type="ECO:0000256" key="7">
    <source>
        <dbReference type="ARBA" id="ARBA00011881"/>
    </source>
</evidence>
<dbReference type="SUPFAM" id="SSF88697">
    <property type="entry name" value="PUA domain-like"/>
    <property type="match status" value="1"/>
</dbReference>
<evidence type="ECO:0000259" key="23">
    <source>
        <dbReference type="SMART" id="SM00359"/>
    </source>
</evidence>
<dbReference type="InterPro" id="IPR002478">
    <property type="entry name" value="PUA"/>
</dbReference>
<keyword evidence="14" id="KW-0067">ATP-binding</keyword>